<evidence type="ECO:0000313" key="2">
    <source>
        <dbReference type="Proteomes" id="UP000192801"/>
    </source>
</evidence>
<organism evidence="1 2">
    <name type="scientific">Mycolicibacterium insubricum</name>
    <dbReference type="NCBI Taxonomy" id="444597"/>
    <lineage>
        <taxon>Bacteria</taxon>
        <taxon>Bacillati</taxon>
        <taxon>Actinomycetota</taxon>
        <taxon>Actinomycetes</taxon>
        <taxon>Mycobacteriales</taxon>
        <taxon>Mycobacteriaceae</taxon>
        <taxon>Mycolicibacterium</taxon>
    </lineage>
</organism>
<keyword evidence="2" id="KW-1185">Reference proteome</keyword>
<dbReference type="Proteomes" id="UP000192801">
    <property type="component" value="Unassembled WGS sequence"/>
</dbReference>
<comment type="caution">
    <text evidence="1">The sequence shown here is derived from an EMBL/GenBank/DDBJ whole genome shotgun (WGS) entry which is preliminary data.</text>
</comment>
<accession>A0A1X0DMI6</accession>
<sequence>MRTTLSLDDDVLLAVKERARREKRTAGEVLSDLARQALQQQNAEPGPTAGSFHGFEPFGHRGPAISNALVDKLREEEAV</sequence>
<reference evidence="1 2" key="1">
    <citation type="submission" date="2016-12" db="EMBL/GenBank/DDBJ databases">
        <title>The new phylogeny of genus Mycobacterium.</title>
        <authorList>
            <person name="Tortoli E."/>
            <person name="Trovato A."/>
            <person name="Cirillo D.M."/>
        </authorList>
    </citation>
    <scope>NUCLEOTIDE SEQUENCE [LARGE SCALE GENOMIC DNA]</scope>
    <source>
        <strain evidence="1 2">DSM 45130</strain>
    </source>
</reference>
<proteinExistence type="predicted"/>
<gene>
    <name evidence="1" type="ORF">BST26_01770</name>
</gene>
<evidence type="ECO:0000313" key="1">
    <source>
        <dbReference type="EMBL" id="ORA73537.1"/>
    </source>
</evidence>
<protein>
    <submittedName>
        <fullName evidence="1">Antitoxin</fullName>
    </submittedName>
</protein>
<dbReference type="OrthoDB" id="9813767at2"/>
<dbReference type="EMBL" id="MVHS01000003">
    <property type="protein sequence ID" value="ORA73537.1"/>
    <property type="molecule type" value="Genomic_DNA"/>
</dbReference>
<name>A0A1X0DMI6_9MYCO</name>
<dbReference type="AlphaFoldDB" id="A0A1X0DMI6"/>
<dbReference type="CDD" id="cd21631">
    <property type="entry name" value="RHH_CopG_NikR-like"/>
    <property type="match status" value="1"/>
</dbReference>
<dbReference type="RefSeq" id="WP_083029109.1">
    <property type="nucleotide sequence ID" value="NZ_AP022618.1"/>
</dbReference>